<protein>
    <submittedName>
        <fullName evidence="1">Uncharacterized protein</fullName>
    </submittedName>
</protein>
<dbReference type="InterPro" id="IPR052035">
    <property type="entry name" value="ZnF_BED_domain_contain"/>
</dbReference>
<keyword evidence="2" id="KW-1185">Reference proteome</keyword>
<dbReference type="PANTHER" id="PTHR46481">
    <property type="entry name" value="ZINC FINGER BED DOMAIN-CONTAINING PROTEIN 4"/>
    <property type="match status" value="1"/>
</dbReference>
<sequence length="63" mass="7151">MKKEDWKGSGSVLTVIVVHFDVDACKQALTRMIIVDELPFKFVEGKGFHFFISQLQPKFPIPG</sequence>
<proteinExistence type="predicted"/>
<dbReference type="Gramene" id="C.cajan_32684.t">
    <property type="protein sequence ID" value="C.cajan_32684.t.cds1"/>
    <property type="gene ID" value="C.cajan_32684"/>
</dbReference>
<dbReference type="Proteomes" id="UP000075243">
    <property type="component" value="Unassembled WGS sequence"/>
</dbReference>
<evidence type="ECO:0000313" key="1">
    <source>
        <dbReference type="EMBL" id="KYP44898.1"/>
    </source>
</evidence>
<dbReference type="AlphaFoldDB" id="A0A151RQT2"/>
<accession>A0A151RQT2</accession>
<organism evidence="1 2">
    <name type="scientific">Cajanus cajan</name>
    <name type="common">Pigeon pea</name>
    <name type="synonym">Cajanus indicus</name>
    <dbReference type="NCBI Taxonomy" id="3821"/>
    <lineage>
        <taxon>Eukaryota</taxon>
        <taxon>Viridiplantae</taxon>
        <taxon>Streptophyta</taxon>
        <taxon>Embryophyta</taxon>
        <taxon>Tracheophyta</taxon>
        <taxon>Spermatophyta</taxon>
        <taxon>Magnoliopsida</taxon>
        <taxon>eudicotyledons</taxon>
        <taxon>Gunneridae</taxon>
        <taxon>Pentapetalae</taxon>
        <taxon>rosids</taxon>
        <taxon>fabids</taxon>
        <taxon>Fabales</taxon>
        <taxon>Fabaceae</taxon>
        <taxon>Papilionoideae</taxon>
        <taxon>50 kb inversion clade</taxon>
        <taxon>NPAAA clade</taxon>
        <taxon>indigoferoid/millettioid clade</taxon>
        <taxon>Phaseoleae</taxon>
        <taxon>Cajanus</taxon>
    </lineage>
</organism>
<name>A0A151RQT2_CAJCA</name>
<gene>
    <name evidence="1" type="ORF">KK1_033579</name>
</gene>
<evidence type="ECO:0000313" key="2">
    <source>
        <dbReference type="Proteomes" id="UP000075243"/>
    </source>
</evidence>
<dbReference type="PANTHER" id="PTHR46481:SF8">
    <property type="entry name" value="ZINC FINGER BED DOMAIN-CONTAINING PROTEIN RICESLEEPER 1-LIKE"/>
    <property type="match status" value="1"/>
</dbReference>
<dbReference type="SUPFAM" id="SSF140996">
    <property type="entry name" value="Hermes dimerisation domain"/>
    <property type="match status" value="1"/>
</dbReference>
<reference evidence="1" key="1">
    <citation type="journal article" date="2012" name="Nat. Biotechnol.">
        <title>Draft genome sequence of pigeonpea (Cajanus cajan), an orphan legume crop of resource-poor farmers.</title>
        <authorList>
            <person name="Varshney R.K."/>
            <person name="Chen W."/>
            <person name="Li Y."/>
            <person name="Bharti A.K."/>
            <person name="Saxena R.K."/>
            <person name="Schlueter J.A."/>
            <person name="Donoghue M.T."/>
            <person name="Azam S."/>
            <person name="Fan G."/>
            <person name="Whaley A.M."/>
            <person name="Farmer A.D."/>
            <person name="Sheridan J."/>
            <person name="Iwata A."/>
            <person name="Tuteja R."/>
            <person name="Penmetsa R.V."/>
            <person name="Wu W."/>
            <person name="Upadhyaya H.D."/>
            <person name="Yang S.P."/>
            <person name="Shah T."/>
            <person name="Saxena K.B."/>
            <person name="Michael T."/>
            <person name="McCombie W.R."/>
            <person name="Yang B."/>
            <person name="Zhang G."/>
            <person name="Yang H."/>
            <person name="Wang J."/>
            <person name="Spillane C."/>
            <person name="Cook D.R."/>
            <person name="May G.D."/>
            <person name="Xu X."/>
            <person name="Jackson S.A."/>
        </authorList>
    </citation>
    <scope>NUCLEOTIDE SEQUENCE [LARGE SCALE GENOMIC DNA]</scope>
</reference>
<dbReference type="EMBL" id="KQ483609">
    <property type="protein sequence ID" value="KYP44898.1"/>
    <property type="molecule type" value="Genomic_DNA"/>
</dbReference>